<dbReference type="EMBL" id="JBHUHF010000001">
    <property type="protein sequence ID" value="MFD2027460.1"/>
    <property type="molecule type" value="Genomic_DNA"/>
</dbReference>
<dbReference type="Proteomes" id="UP001597338">
    <property type="component" value="Unassembled WGS sequence"/>
</dbReference>
<evidence type="ECO:0000313" key="10">
    <source>
        <dbReference type="Proteomes" id="UP001597338"/>
    </source>
</evidence>
<evidence type="ECO:0000256" key="6">
    <source>
        <dbReference type="SAM" id="MobiDB-lite"/>
    </source>
</evidence>
<keyword evidence="3 5" id="KW-0808">Transferase</keyword>
<dbReference type="PROSITE" id="PS00445">
    <property type="entry name" value="FGGY_KINASES_2"/>
    <property type="match status" value="1"/>
</dbReference>
<dbReference type="InterPro" id="IPR018484">
    <property type="entry name" value="FGGY_N"/>
</dbReference>
<dbReference type="RefSeq" id="WP_377199201.1">
    <property type="nucleotide sequence ID" value="NZ_JBHUHF010000001.1"/>
</dbReference>
<dbReference type="PIRSF" id="PIRSF000538">
    <property type="entry name" value="GlpK"/>
    <property type="match status" value="1"/>
</dbReference>
<sequence>MAALVVGVDVGTGSSKGVLTTPDGVVLARTSRRHQMSLPRPGHAEMDAEAIWWGDVVSICRELALHARGRPIAGLCVSGIGPCVLVTDGDLTPLRPGILYGIDTRASAEIDELTARFGAEAIVARAGCELSSQAVGPKLLWLRRHEPEVWARTRRWFGSSSYVVARLTGEYILDHHTASQCAPLYDLPARDWAADWVEETLGDLQMPRLAWPGEVVGTLRADAAAATGLPAGTPVMAGTVDAWAEAFSCGVRQPGDLMLMYGSTMFFVQTGRDLTPCPPMWTTMSVEPGMMTFAGGMGTSGSLLSWVQELTGNVDIATLAEEAARTPPGSEGLLLLPYFAGERTPIFDPHARGVVAGLSLRHRRGHLYRAVYEGIAYGVRQILELLEEAGGPASRVVAVGGGTRSGPWTQIVSDVSGIRQLVPEQTIGASYGDALLAAIGSGLVPPDTDWTRIVGEVVPNPENRAVYDELFEAFTTLYPTTRDHVHQLAEMQEAAGGPGPAHAPDGGPRRPAAAAGRRPWDGT</sequence>
<dbReference type="InterPro" id="IPR000577">
    <property type="entry name" value="Carb_kinase_FGGY"/>
</dbReference>
<feature type="domain" description="Carbohydrate kinase FGGY C-terminal" evidence="8">
    <location>
        <begin position="263"/>
        <end position="439"/>
    </location>
</feature>
<feature type="region of interest" description="Disordered" evidence="6">
    <location>
        <begin position="492"/>
        <end position="523"/>
    </location>
</feature>
<keyword evidence="10" id="KW-1185">Reference proteome</keyword>
<proteinExistence type="inferred from homology"/>
<gene>
    <name evidence="9" type="ORF">ACFSL2_18260</name>
</gene>
<evidence type="ECO:0000256" key="4">
    <source>
        <dbReference type="ARBA" id="ARBA00022777"/>
    </source>
</evidence>
<dbReference type="SUPFAM" id="SSF53067">
    <property type="entry name" value="Actin-like ATPase domain"/>
    <property type="match status" value="2"/>
</dbReference>
<protein>
    <submittedName>
        <fullName evidence="9">FGGY-family carbohydrate kinase</fullName>
        <ecNumber evidence="9">2.7.1.-</ecNumber>
    </submittedName>
</protein>
<evidence type="ECO:0000256" key="5">
    <source>
        <dbReference type="RuleBase" id="RU003733"/>
    </source>
</evidence>
<evidence type="ECO:0000259" key="8">
    <source>
        <dbReference type="Pfam" id="PF02782"/>
    </source>
</evidence>
<name>A0ABW4VDQ6_9MICO</name>
<organism evidence="9 10">
    <name type="scientific">Promicromonospora aerolata</name>
    <dbReference type="NCBI Taxonomy" id="195749"/>
    <lineage>
        <taxon>Bacteria</taxon>
        <taxon>Bacillati</taxon>
        <taxon>Actinomycetota</taxon>
        <taxon>Actinomycetes</taxon>
        <taxon>Micrococcales</taxon>
        <taxon>Promicromonosporaceae</taxon>
        <taxon>Promicromonospora</taxon>
    </lineage>
</organism>
<dbReference type="InterPro" id="IPR018483">
    <property type="entry name" value="Carb_kinase_FGGY_CS"/>
</dbReference>
<evidence type="ECO:0000256" key="3">
    <source>
        <dbReference type="ARBA" id="ARBA00022679"/>
    </source>
</evidence>
<dbReference type="CDD" id="cd07804">
    <property type="entry name" value="ASKHA_NBD_FGGY_RrXK-like"/>
    <property type="match status" value="1"/>
</dbReference>
<dbReference type="PANTHER" id="PTHR43095:SF5">
    <property type="entry name" value="XYLULOSE KINASE"/>
    <property type="match status" value="1"/>
</dbReference>
<dbReference type="InterPro" id="IPR018485">
    <property type="entry name" value="FGGY_C"/>
</dbReference>
<dbReference type="EC" id="2.7.1.-" evidence="9"/>
<keyword evidence="4 5" id="KW-0418">Kinase</keyword>
<keyword evidence="2" id="KW-0859">Xylose metabolism</keyword>
<reference evidence="10" key="1">
    <citation type="journal article" date="2019" name="Int. J. Syst. Evol. Microbiol.">
        <title>The Global Catalogue of Microorganisms (GCM) 10K type strain sequencing project: providing services to taxonomists for standard genome sequencing and annotation.</title>
        <authorList>
            <consortium name="The Broad Institute Genomics Platform"/>
            <consortium name="The Broad Institute Genome Sequencing Center for Infectious Disease"/>
            <person name="Wu L."/>
            <person name="Ma J."/>
        </authorList>
    </citation>
    <scope>NUCLEOTIDE SEQUENCE [LARGE SCALE GENOMIC DNA]</scope>
    <source>
        <strain evidence="10">CCM 7043</strain>
    </source>
</reference>
<dbReference type="GO" id="GO:0016301">
    <property type="term" value="F:kinase activity"/>
    <property type="evidence" value="ECO:0007669"/>
    <property type="project" value="UniProtKB-KW"/>
</dbReference>
<dbReference type="PANTHER" id="PTHR43095">
    <property type="entry name" value="SUGAR KINASE"/>
    <property type="match status" value="1"/>
</dbReference>
<keyword evidence="2" id="KW-0119">Carbohydrate metabolism</keyword>
<feature type="domain" description="Carbohydrate kinase FGGY N-terminal" evidence="7">
    <location>
        <begin position="5"/>
        <end position="247"/>
    </location>
</feature>
<evidence type="ECO:0000313" key="9">
    <source>
        <dbReference type="EMBL" id="MFD2027460.1"/>
    </source>
</evidence>
<accession>A0ABW4VDQ6</accession>
<evidence type="ECO:0000256" key="1">
    <source>
        <dbReference type="ARBA" id="ARBA00009156"/>
    </source>
</evidence>
<dbReference type="InterPro" id="IPR043129">
    <property type="entry name" value="ATPase_NBD"/>
</dbReference>
<evidence type="ECO:0000256" key="2">
    <source>
        <dbReference type="ARBA" id="ARBA00022629"/>
    </source>
</evidence>
<comment type="similarity">
    <text evidence="1 5">Belongs to the FGGY kinase family.</text>
</comment>
<dbReference type="InterPro" id="IPR050406">
    <property type="entry name" value="FGGY_Carb_Kinase"/>
</dbReference>
<dbReference type="Pfam" id="PF00370">
    <property type="entry name" value="FGGY_N"/>
    <property type="match status" value="1"/>
</dbReference>
<evidence type="ECO:0000259" key="7">
    <source>
        <dbReference type="Pfam" id="PF00370"/>
    </source>
</evidence>
<dbReference type="Pfam" id="PF02782">
    <property type="entry name" value="FGGY_C"/>
    <property type="match status" value="1"/>
</dbReference>
<comment type="caution">
    <text evidence="9">The sequence shown here is derived from an EMBL/GenBank/DDBJ whole genome shotgun (WGS) entry which is preliminary data.</text>
</comment>
<feature type="compositionally biased region" description="Low complexity" evidence="6">
    <location>
        <begin position="500"/>
        <end position="517"/>
    </location>
</feature>
<dbReference type="Gene3D" id="3.30.420.40">
    <property type="match status" value="2"/>
</dbReference>